<keyword evidence="1" id="KW-0472">Membrane</keyword>
<sequence>MTAFDILVPLVAIVFALGAAWVARQATKRFDEKHGHHHPAE</sequence>
<evidence type="ECO:0000313" key="3">
    <source>
        <dbReference type="Proteomes" id="UP000316030"/>
    </source>
</evidence>
<keyword evidence="3" id="KW-1185">Reference proteome</keyword>
<dbReference type="RefSeq" id="WP_268987192.1">
    <property type="nucleotide sequence ID" value="NZ_FXTO01000001.1"/>
</dbReference>
<dbReference type="AlphaFoldDB" id="A0A521AIZ8"/>
<protein>
    <submittedName>
        <fullName evidence="2">Uncharacterized protein</fullName>
    </submittedName>
</protein>
<keyword evidence="1" id="KW-1133">Transmembrane helix</keyword>
<feature type="transmembrane region" description="Helical" evidence="1">
    <location>
        <begin position="6"/>
        <end position="23"/>
    </location>
</feature>
<name>A0A521AIZ8_9RHOB</name>
<accession>A0A521AIZ8</accession>
<dbReference type="Proteomes" id="UP000316030">
    <property type="component" value="Unassembled WGS sequence"/>
</dbReference>
<reference evidence="2 3" key="1">
    <citation type="submission" date="2017-05" db="EMBL/GenBank/DDBJ databases">
        <authorList>
            <person name="Varghese N."/>
            <person name="Submissions S."/>
        </authorList>
    </citation>
    <scope>NUCLEOTIDE SEQUENCE [LARGE SCALE GENOMIC DNA]</scope>
    <source>
        <strain evidence="2 3">DSM 29506</strain>
    </source>
</reference>
<keyword evidence="1" id="KW-0812">Transmembrane</keyword>
<evidence type="ECO:0000313" key="2">
    <source>
        <dbReference type="EMBL" id="SMO34737.1"/>
    </source>
</evidence>
<dbReference type="EMBL" id="FXTO01000001">
    <property type="protein sequence ID" value="SMO34737.1"/>
    <property type="molecule type" value="Genomic_DNA"/>
</dbReference>
<proteinExistence type="predicted"/>
<gene>
    <name evidence="2" type="ORF">SAMN06265173_101190</name>
</gene>
<evidence type="ECO:0000256" key="1">
    <source>
        <dbReference type="SAM" id="Phobius"/>
    </source>
</evidence>
<organism evidence="2 3">
    <name type="scientific">Thalassovita litoralis</name>
    <dbReference type="NCBI Taxonomy" id="1010611"/>
    <lineage>
        <taxon>Bacteria</taxon>
        <taxon>Pseudomonadati</taxon>
        <taxon>Pseudomonadota</taxon>
        <taxon>Alphaproteobacteria</taxon>
        <taxon>Rhodobacterales</taxon>
        <taxon>Roseobacteraceae</taxon>
        <taxon>Thalassovita</taxon>
    </lineage>
</organism>